<dbReference type="AlphaFoldDB" id="A0AAF0WH03"/>
<evidence type="ECO:0000259" key="1">
    <source>
        <dbReference type="Pfam" id="PF25071"/>
    </source>
</evidence>
<keyword evidence="3" id="KW-1185">Reference proteome</keyword>
<feature type="domain" description="DUF7795" evidence="1">
    <location>
        <begin position="13"/>
        <end position="128"/>
    </location>
</feature>
<dbReference type="EMBL" id="CP093344">
    <property type="protein sequence ID" value="WOG88028.1"/>
    <property type="molecule type" value="Genomic_DNA"/>
</dbReference>
<proteinExistence type="predicted"/>
<reference evidence="2" key="1">
    <citation type="journal article" date="2016" name="Nat. Genet.">
        <title>A high-quality carrot genome assembly provides new insights into carotenoid accumulation and asterid genome evolution.</title>
        <authorList>
            <person name="Iorizzo M."/>
            <person name="Ellison S."/>
            <person name="Senalik D."/>
            <person name="Zeng P."/>
            <person name="Satapoomin P."/>
            <person name="Huang J."/>
            <person name="Bowman M."/>
            <person name="Iovene M."/>
            <person name="Sanseverino W."/>
            <person name="Cavagnaro P."/>
            <person name="Yildiz M."/>
            <person name="Macko-Podgorni A."/>
            <person name="Moranska E."/>
            <person name="Grzebelus E."/>
            <person name="Grzebelus D."/>
            <person name="Ashrafi H."/>
            <person name="Zheng Z."/>
            <person name="Cheng S."/>
            <person name="Spooner D."/>
            <person name="Van Deynze A."/>
            <person name="Simon P."/>
        </authorList>
    </citation>
    <scope>NUCLEOTIDE SEQUENCE</scope>
    <source>
        <tissue evidence="2">Leaf</tissue>
    </source>
</reference>
<reference evidence="2" key="2">
    <citation type="submission" date="2022-03" db="EMBL/GenBank/DDBJ databases">
        <title>Draft title - Genomic analysis of global carrot germplasm unveils the trajectory of domestication and the origin of high carotenoid orange carrot.</title>
        <authorList>
            <person name="Iorizzo M."/>
            <person name="Ellison S."/>
            <person name="Senalik D."/>
            <person name="Macko-Podgorni A."/>
            <person name="Grzebelus D."/>
            <person name="Bostan H."/>
            <person name="Rolling W."/>
            <person name="Curaba J."/>
            <person name="Simon P."/>
        </authorList>
    </citation>
    <scope>NUCLEOTIDE SEQUENCE</scope>
    <source>
        <tissue evidence="2">Leaf</tissue>
    </source>
</reference>
<dbReference type="PANTHER" id="PTHR35305:SF2">
    <property type="entry name" value="FAD-BINDING PROTEIN"/>
    <property type="match status" value="1"/>
</dbReference>
<dbReference type="PANTHER" id="PTHR35305">
    <property type="entry name" value="FAD-BINDING PROTEIN"/>
    <property type="match status" value="1"/>
</dbReference>
<organism evidence="2 3">
    <name type="scientific">Daucus carota subsp. sativus</name>
    <name type="common">Carrot</name>
    <dbReference type="NCBI Taxonomy" id="79200"/>
    <lineage>
        <taxon>Eukaryota</taxon>
        <taxon>Viridiplantae</taxon>
        <taxon>Streptophyta</taxon>
        <taxon>Embryophyta</taxon>
        <taxon>Tracheophyta</taxon>
        <taxon>Spermatophyta</taxon>
        <taxon>Magnoliopsida</taxon>
        <taxon>eudicotyledons</taxon>
        <taxon>Gunneridae</taxon>
        <taxon>Pentapetalae</taxon>
        <taxon>asterids</taxon>
        <taxon>campanulids</taxon>
        <taxon>Apiales</taxon>
        <taxon>Apiaceae</taxon>
        <taxon>Apioideae</taxon>
        <taxon>Scandiceae</taxon>
        <taxon>Daucinae</taxon>
        <taxon>Daucus</taxon>
        <taxon>Daucus sect. Daucus</taxon>
    </lineage>
</organism>
<dbReference type="InterPro" id="IPR056697">
    <property type="entry name" value="DUF7795"/>
</dbReference>
<dbReference type="Proteomes" id="UP000077755">
    <property type="component" value="Chromosome 2"/>
</dbReference>
<name>A0AAF0WH03_DAUCS</name>
<protein>
    <recommendedName>
        <fullName evidence="1">DUF7795 domain-containing protein</fullName>
    </recommendedName>
</protein>
<sequence>MEVEERKSMSELDKIYQIFSDFMTRITKFEELLDVGCRLLVGFQQALVFLRKPSIAKSSNLVESIIKANATRRVSSYVEAGCVNTHNRVQNMNKLHTCQVGLLKHLKEAKDTVNELEALVEDITVELSAENLAHLQLEDTTHLPGTTSDEELILSSEPRKVEITDYATMMAVIYSMVKQDYFMQEKIVSALNLNSSFEELESYSLMWSLRPYIDDEVMHQAWRLIH</sequence>
<accession>A0AAF0WH03</accession>
<gene>
    <name evidence="2" type="ORF">DCAR_0207261</name>
</gene>
<evidence type="ECO:0000313" key="2">
    <source>
        <dbReference type="EMBL" id="WOG88028.1"/>
    </source>
</evidence>
<dbReference type="Pfam" id="PF25071">
    <property type="entry name" value="DUF7795"/>
    <property type="match status" value="1"/>
</dbReference>
<evidence type="ECO:0000313" key="3">
    <source>
        <dbReference type="Proteomes" id="UP000077755"/>
    </source>
</evidence>